<feature type="binding site" evidence="13">
    <location>
        <position position="119"/>
    </location>
    <ligand>
        <name>Zn(2+)</name>
        <dbReference type="ChEBI" id="CHEBI:29105"/>
        <note>catalytic</note>
    </ligand>
</feature>
<feature type="binding site" evidence="13">
    <location>
        <position position="122"/>
    </location>
    <ligand>
        <name>Zn(2+)</name>
        <dbReference type="ChEBI" id="CHEBI:29105"/>
        <note>catalytic</note>
    </ligand>
</feature>
<feature type="active site" description="Proton donor" evidence="12">
    <location>
        <position position="95"/>
    </location>
</feature>
<evidence type="ECO:0000256" key="6">
    <source>
        <dbReference type="ARBA" id="ARBA00022833"/>
    </source>
</evidence>
<dbReference type="Pfam" id="PF00383">
    <property type="entry name" value="dCMP_cyt_deam_1"/>
    <property type="match status" value="1"/>
</dbReference>
<sequence>MVGIPNKSLNGGDNLVAKQDYLVDDDFFMGVAYLVAELSKDPCTQLGVCIVDEHGHIVSTGYNGMPFGCNDDEFPWGKHNEDPLQNKSTFVCHAEANAILNKHSHNLENCTMYLKLFPCSECAKLIVQARVKKIVYTYDEPEKTNSEASKIMFDAASIEYRQHVPKTPIIRINLKNAD</sequence>
<proteinExistence type="inferred from homology"/>
<evidence type="ECO:0000256" key="5">
    <source>
        <dbReference type="ARBA" id="ARBA00022801"/>
    </source>
</evidence>
<dbReference type="InterPro" id="IPR016473">
    <property type="entry name" value="dCMP_deaminase"/>
</dbReference>
<reference evidence="15 16" key="1">
    <citation type="journal article" date="2021" name="J. Hered.">
        <title>A chromosome-level genome assembly of the parasitoid wasp, Cotesia glomerata (Hymenoptera: Braconidae).</title>
        <authorList>
            <person name="Pinto B.J."/>
            <person name="Weis J.J."/>
            <person name="Gamble T."/>
            <person name="Ode P.J."/>
            <person name="Paul R."/>
            <person name="Zaspel J.M."/>
        </authorList>
    </citation>
    <scope>NUCLEOTIDE SEQUENCE [LARGE SCALE GENOMIC DNA]</scope>
    <source>
        <strain evidence="15">CgM1</strain>
    </source>
</reference>
<dbReference type="InterPro" id="IPR002125">
    <property type="entry name" value="CMP_dCMP_dom"/>
</dbReference>
<dbReference type="CDD" id="cd01286">
    <property type="entry name" value="deoxycytidylate_deaminase"/>
    <property type="match status" value="1"/>
</dbReference>
<evidence type="ECO:0000259" key="14">
    <source>
        <dbReference type="PROSITE" id="PS51747"/>
    </source>
</evidence>
<evidence type="ECO:0000256" key="7">
    <source>
        <dbReference type="ARBA" id="ARBA00037036"/>
    </source>
</evidence>
<dbReference type="InterPro" id="IPR016192">
    <property type="entry name" value="APOBEC/CMP_deaminase_Zn-bd"/>
</dbReference>
<dbReference type="EMBL" id="JAHXZJ010001119">
    <property type="protein sequence ID" value="KAH0554194.1"/>
    <property type="molecule type" value="Genomic_DNA"/>
</dbReference>
<evidence type="ECO:0000313" key="15">
    <source>
        <dbReference type="EMBL" id="KAH0554194.1"/>
    </source>
</evidence>
<protein>
    <recommendedName>
        <fullName evidence="11">Probable deoxycytidylate deaminase</fullName>
        <ecNumber evidence="8">3.5.4.12</ecNumber>
    </recommendedName>
    <alternativeName>
        <fullName evidence="9">dCMP deaminase</fullName>
    </alternativeName>
</protein>
<dbReference type="PIRSF" id="PIRSF006019">
    <property type="entry name" value="dCMP_deaminase"/>
    <property type="match status" value="1"/>
</dbReference>
<comment type="catalytic activity">
    <reaction evidence="10">
        <text>dCMP + H2O + H(+) = dUMP + NH4(+)</text>
        <dbReference type="Rhea" id="RHEA:22924"/>
        <dbReference type="ChEBI" id="CHEBI:15377"/>
        <dbReference type="ChEBI" id="CHEBI:15378"/>
        <dbReference type="ChEBI" id="CHEBI:28938"/>
        <dbReference type="ChEBI" id="CHEBI:57566"/>
        <dbReference type="ChEBI" id="CHEBI:246422"/>
        <dbReference type="EC" id="3.5.4.12"/>
    </reaction>
</comment>
<evidence type="ECO:0000256" key="9">
    <source>
        <dbReference type="ARBA" id="ARBA00041763"/>
    </source>
</evidence>
<dbReference type="PROSITE" id="PS51747">
    <property type="entry name" value="CYT_DCMP_DEAMINASES_2"/>
    <property type="match status" value="1"/>
</dbReference>
<dbReference type="PANTHER" id="PTHR11086:SF18">
    <property type="entry name" value="DEOXYCYTIDYLATE DEAMINASE"/>
    <property type="match status" value="1"/>
</dbReference>
<dbReference type="InterPro" id="IPR016193">
    <property type="entry name" value="Cytidine_deaminase-like"/>
</dbReference>
<keyword evidence="5" id="KW-0378">Hydrolase</keyword>
<comment type="caution">
    <text evidence="15">The sequence shown here is derived from an EMBL/GenBank/DDBJ whole genome shotgun (WGS) entry which is preliminary data.</text>
</comment>
<name>A0AAV7IPM5_COTGL</name>
<gene>
    <name evidence="15" type="ORF">KQX54_008442</name>
</gene>
<dbReference type="AlphaFoldDB" id="A0AAV7IPM5"/>
<dbReference type="GO" id="GO:0004132">
    <property type="term" value="F:dCMP deaminase activity"/>
    <property type="evidence" value="ECO:0007669"/>
    <property type="project" value="UniProtKB-EC"/>
</dbReference>
<accession>A0AAV7IPM5</accession>
<evidence type="ECO:0000256" key="10">
    <source>
        <dbReference type="ARBA" id="ARBA00052978"/>
    </source>
</evidence>
<dbReference type="FunFam" id="3.40.140.10:FF:000021">
    <property type="entry name" value="Deoxycytidylate deaminase"/>
    <property type="match status" value="1"/>
</dbReference>
<dbReference type="Proteomes" id="UP000826195">
    <property type="component" value="Unassembled WGS sequence"/>
</dbReference>
<keyword evidence="4" id="KW-0545">Nucleotide biosynthesis</keyword>
<dbReference type="EC" id="3.5.4.12" evidence="8"/>
<dbReference type="PROSITE" id="PS00903">
    <property type="entry name" value="CYT_DCMP_DEAMINASES_1"/>
    <property type="match status" value="1"/>
</dbReference>
<dbReference type="GO" id="GO:0005737">
    <property type="term" value="C:cytoplasm"/>
    <property type="evidence" value="ECO:0007669"/>
    <property type="project" value="TreeGrafter"/>
</dbReference>
<dbReference type="Gene3D" id="3.40.140.10">
    <property type="entry name" value="Cytidine Deaminase, domain 2"/>
    <property type="match status" value="1"/>
</dbReference>
<evidence type="ECO:0000313" key="16">
    <source>
        <dbReference type="Proteomes" id="UP000826195"/>
    </source>
</evidence>
<evidence type="ECO:0000256" key="8">
    <source>
        <dbReference type="ARBA" id="ARBA00038938"/>
    </source>
</evidence>
<evidence type="ECO:0000256" key="4">
    <source>
        <dbReference type="ARBA" id="ARBA00022727"/>
    </source>
</evidence>
<dbReference type="InterPro" id="IPR015517">
    <property type="entry name" value="dCMP_deaminase-rel"/>
</dbReference>
<evidence type="ECO:0000256" key="3">
    <source>
        <dbReference type="ARBA" id="ARBA00022723"/>
    </source>
</evidence>
<comment type="function">
    <text evidence="7">Supplies the nucleotide substrate for thymidylate synthetase.</text>
</comment>
<dbReference type="GO" id="GO:0006220">
    <property type="term" value="P:pyrimidine nucleotide metabolic process"/>
    <property type="evidence" value="ECO:0007669"/>
    <property type="project" value="InterPro"/>
</dbReference>
<evidence type="ECO:0000256" key="2">
    <source>
        <dbReference type="ARBA" id="ARBA00006576"/>
    </source>
</evidence>
<dbReference type="GO" id="GO:0009165">
    <property type="term" value="P:nucleotide biosynthetic process"/>
    <property type="evidence" value="ECO:0007669"/>
    <property type="project" value="UniProtKB-KW"/>
</dbReference>
<keyword evidence="3 13" id="KW-0479">Metal-binding</keyword>
<dbReference type="GO" id="GO:0008270">
    <property type="term" value="F:zinc ion binding"/>
    <property type="evidence" value="ECO:0007669"/>
    <property type="project" value="InterPro"/>
</dbReference>
<dbReference type="PANTHER" id="PTHR11086">
    <property type="entry name" value="DEOXYCYTIDYLATE DEAMINASE-RELATED"/>
    <property type="match status" value="1"/>
</dbReference>
<evidence type="ECO:0000256" key="1">
    <source>
        <dbReference type="ARBA" id="ARBA00001947"/>
    </source>
</evidence>
<evidence type="ECO:0000256" key="11">
    <source>
        <dbReference type="ARBA" id="ARBA00071625"/>
    </source>
</evidence>
<dbReference type="InterPro" id="IPR035105">
    <property type="entry name" value="Deoxycytidylate_deaminase_dom"/>
</dbReference>
<evidence type="ECO:0000256" key="13">
    <source>
        <dbReference type="PIRSR" id="PIRSR006019-2"/>
    </source>
</evidence>
<keyword evidence="6 13" id="KW-0862">Zinc</keyword>
<comment type="similarity">
    <text evidence="2">Belongs to the cytidine and deoxycytidylate deaminase family.</text>
</comment>
<feature type="domain" description="CMP/dCMP-type deaminase" evidence="14">
    <location>
        <begin position="23"/>
        <end position="147"/>
    </location>
</feature>
<keyword evidence="16" id="KW-1185">Reference proteome</keyword>
<dbReference type="SUPFAM" id="SSF53927">
    <property type="entry name" value="Cytidine deaminase-like"/>
    <property type="match status" value="1"/>
</dbReference>
<organism evidence="15 16">
    <name type="scientific">Cotesia glomerata</name>
    <name type="common">Lepidopteran parasitic wasp</name>
    <name type="synonym">Apanteles glomeratus</name>
    <dbReference type="NCBI Taxonomy" id="32391"/>
    <lineage>
        <taxon>Eukaryota</taxon>
        <taxon>Metazoa</taxon>
        <taxon>Ecdysozoa</taxon>
        <taxon>Arthropoda</taxon>
        <taxon>Hexapoda</taxon>
        <taxon>Insecta</taxon>
        <taxon>Pterygota</taxon>
        <taxon>Neoptera</taxon>
        <taxon>Endopterygota</taxon>
        <taxon>Hymenoptera</taxon>
        <taxon>Apocrita</taxon>
        <taxon>Ichneumonoidea</taxon>
        <taxon>Braconidae</taxon>
        <taxon>Microgastrinae</taxon>
        <taxon>Cotesia</taxon>
    </lineage>
</organism>
<evidence type="ECO:0000256" key="12">
    <source>
        <dbReference type="PIRSR" id="PIRSR006019-1"/>
    </source>
</evidence>
<comment type="cofactor">
    <cofactor evidence="1 13">
        <name>Zn(2+)</name>
        <dbReference type="ChEBI" id="CHEBI:29105"/>
    </cofactor>
</comment>
<feature type="binding site" evidence="13">
    <location>
        <position position="93"/>
    </location>
    <ligand>
        <name>Zn(2+)</name>
        <dbReference type="ChEBI" id="CHEBI:29105"/>
        <note>catalytic</note>
    </ligand>
</feature>